<dbReference type="SMART" id="SM01117">
    <property type="entry name" value="Cyt-b5"/>
    <property type="match status" value="2"/>
</dbReference>
<proteinExistence type="inferred from homology"/>
<feature type="domain" description="Cytochrome b5 heme-binding" evidence="4">
    <location>
        <begin position="130"/>
        <end position="201"/>
    </location>
</feature>
<dbReference type="AlphaFoldDB" id="A0A4R2S8C7"/>
<name>A0A4R2S8C7_9FIRM</name>
<dbReference type="PANTHER" id="PTHR10281">
    <property type="entry name" value="MEMBRANE-ASSOCIATED PROGESTERONE RECEPTOR COMPONENT-RELATED"/>
    <property type="match status" value="1"/>
</dbReference>
<organism evidence="5 6">
    <name type="scientific">Heliophilum fasciatum</name>
    <dbReference type="NCBI Taxonomy" id="35700"/>
    <lineage>
        <taxon>Bacteria</taxon>
        <taxon>Bacillati</taxon>
        <taxon>Bacillota</taxon>
        <taxon>Clostridia</taxon>
        <taxon>Eubacteriales</taxon>
        <taxon>Heliobacteriaceae</taxon>
        <taxon>Heliophilum</taxon>
    </lineage>
</organism>
<protein>
    <submittedName>
        <fullName evidence="5">Putative heme/steroid binding protein</fullName>
    </submittedName>
</protein>
<comment type="similarity">
    <text evidence="1">Belongs to the cytochrome b5 family. MAPR subfamily.</text>
</comment>
<gene>
    <name evidence="5" type="ORF">EDD73_10267</name>
</gene>
<dbReference type="EMBL" id="SLXT01000002">
    <property type="protein sequence ID" value="TCP68671.1"/>
    <property type="molecule type" value="Genomic_DNA"/>
</dbReference>
<sequence>MSTDLPVISPEQLAAADGKEGRKAYVVYNGLVYDVTESAKWRGGKHFKHWAGGDLTGDMEKAPHAADVMERFPVIGRWAGGELPAPATSRSTPVPHVPSEKPLSPDVHKKMEAIVPDVPQDDRPLPDRLMTVEELREYNGEHGQPAYVGYRGRVYDVTVSRMWQKGHHFAHAAGRDLTRHLEYAPHDPEYLFGFPLVARLERVKENPTEQVLNFIMRFHPHPASVHFPIALSIVCFGFYFPAAILQSMGISKGFLGIPALGWEAFYLAGFLSLIATAISGPFAFATGFLSWTVNFAKKINPMVKFKVITSFLFMIFSWALLLSQILGVMAWNGFLFQGLLFALVVMTSLVAYQGGRLSWG</sequence>
<reference evidence="5 6" key="1">
    <citation type="submission" date="2019-03" db="EMBL/GenBank/DDBJ databases">
        <title>Genomic Encyclopedia of Type Strains, Phase IV (KMG-IV): sequencing the most valuable type-strain genomes for metagenomic binning, comparative biology and taxonomic classification.</title>
        <authorList>
            <person name="Goeker M."/>
        </authorList>
    </citation>
    <scope>NUCLEOTIDE SEQUENCE [LARGE SCALE GENOMIC DNA]</scope>
    <source>
        <strain evidence="5 6">DSM 11170</strain>
    </source>
</reference>
<keyword evidence="3" id="KW-0812">Transmembrane</keyword>
<feature type="transmembrane region" description="Helical" evidence="3">
    <location>
        <begin position="334"/>
        <end position="352"/>
    </location>
</feature>
<evidence type="ECO:0000313" key="5">
    <source>
        <dbReference type="EMBL" id="TCP68671.1"/>
    </source>
</evidence>
<keyword evidence="3" id="KW-1133">Transmembrane helix</keyword>
<dbReference type="InterPro" id="IPR001199">
    <property type="entry name" value="Cyt_B5-like_heme/steroid-bd"/>
</dbReference>
<accession>A0A4R2S8C7</accession>
<dbReference type="Pfam" id="PF00173">
    <property type="entry name" value="Cyt-b5"/>
    <property type="match status" value="2"/>
</dbReference>
<feature type="transmembrane region" description="Helical" evidence="3">
    <location>
        <begin position="305"/>
        <end position="328"/>
    </location>
</feature>
<dbReference type="InterPro" id="IPR050577">
    <property type="entry name" value="MAPR/NEUFC/NENF-like"/>
</dbReference>
<evidence type="ECO:0000256" key="2">
    <source>
        <dbReference type="SAM" id="MobiDB-lite"/>
    </source>
</evidence>
<evidence type="ECO:0000313" key="6">
    <source>
        <dbReference type="Proteomes" id="UP000294813"/>
    </source>
</evidence>
<evidence type="ECO:0000256" key="1">
    <source>
        <dbReference type="ARBA" id="ARBA00038357"/>
    </source>
</evidence>
<feature type="transmembrane region" description="Helical" evidence="3">
    <location>
        <begin position="225"/>
        <end position="244"/>
    </location>
</feature>
<comment type="caution">
    <text evidence="5">The sequence shown here is derived from an EMBL/GenBank/DDBJ whole genome shotgun (WGS) entry which is preliminary data.</text>
</comment>
<feature type="domain" description="Cytochrome b5 heme-binding" evidence="4">
    <location>
        <begin position="8"/>
        <end position="79"/>
    </location>
</feature>
<dbReference type="InterPro" id="IPR036400">
    <property type="entry name" value="Cyt_B5-like_heme/steroid_sf"/>
</dbReference>
<dbReference type="Gene3D" id="3.10.120.10">
    <property type="entry name" value="Cytochrome b5-like heme/steroid binding domain"/>
    <property type="match status" value="2"/>
</dbReference>
<dbReference type="SUPFAM" id="SSF55856">
    <property type="entry name" value="Cytochrome b5-like heme/steroid binding domain"/>
    <property type="match status" value="2"/>
</dbReference>
<feature type="transmembrane region" description="Helical" evidence="3">
    <location>
        <begin position="264"/>
        <end position="293"/>
    </location>
</feature>
<evidence type="ECO:0000256" key="3">
    <source>
        <dbReference type="SAM" id="Phobius"/>
    </source>
</evidence>
<keyword evidence="6" id="KW-1185">Reference proteome</keyword>
<keyword evidence="3" id="KW-0472">Membrane</keyword>
<evidence type="ECO:0000259" key="4">
    <source>
        <dbReference type="SMART" id="SM01117"/>
    </source>
</evidence>
<dbReference type="RefSeq" id="WP_207668774.1">
    <property type="nucleotide sequence ID" value="NZ_JAOQNU010000002.1"/>
</dbReference>
<feature type="region of interest" description="Disordered" evidence="2">
    <location>
        <begin position="83"/>
        <end position="104"/>
    </location>
</feature>
<dbReference type="Proteomes" id="UP000294813">
    <property type="component" value="Unassembled WGS sequence"/>
</dbReference>
<dbReference type="PANTHER" id="PTHR10281:SF76">
    <property type="entry name" value="CALCUTTA CUP-RELATED"/>
    <property type="match status" value="1"/>
</dbReference>